<dbReference type="Proteomes" id="UP000656042">
    <property type="component" value="Unassembled WGS sequence"/>
</dbReference>
<dbReference type="PANTHER" id="PTHR35807">
    <property type="entry name" value="TRANSCRIPTIONAL REGULATOR REDD-RELATED"/>
    <property type="match status" value="1"/>
</dbReference>
<dbReference type="GO" id="GO:0006355">
    <property type="term" value="P:regulation of DNA-templated transcription"/>
    <property type="evidence" value="ECO:0007669"/>
    <property type="project" value="InterPro"/>
</dbReference>
<proteinExistence type="predicted"/>
<protein>
    <recommendedName>
        <fullName evidence="4">DNA-binding transcriptional activator of the SARP family</fullName>
    </recommendedName>
</protein>
<evidence type="ECO:0000313" key="2">
    <source>
        <dbReference type="EMBL" id="GGL12861.1"/>
    </source>
</evidence>
<dbReference type="SUPFAM" id="SSF46894">
    <property type="entry name" value="C-terminal effector domain of the bipartite response regulators"/>
    <property type="match status" value="1"/>
</dbReference>
<dbReference type="PANTHER" id="PTHR35807:SF1">
    <property type="entry name" value="TRANSCRIPTIONAL REGULATOR REDD"/>
    <property type="match status" value="1"/>
</dbReference>
<dbReference type="InterPro" id="IPR036388">
    <property type="entry name" value="WH-like_DNA-bd_sf"/>
</dbReference>
<name>A0A8J3FQW0_9ACTN</name>
<comment type="caution">
    <text evidence="2">The sequence shown here is derived from an EMBL/GenBank/DDBJ whole genome shotgun (WGS) entry which is preliminary data.</text>
</comment>
<reference evidence="2" key="2">
    <citation type="submission" date="2020-09" db="EMBL/GenBank/DDBJ databases">
        <authorList>
            <person name="Sun Q."/>
            <person name="Zhou Y."/>
        </authorList>
    </citation>
    <scope>NUCLEOTIDE SEQUENCE</scope>
    <source>
        <strain evidence="2">CGMCC 4.7299</strain>
    </source>
</reference>
<dbReference type="Gene3D" id="1.10.10.10">
    <property type="entry name" value="Winged helix-like DNA-binding domain superfamily/Winged helix DNA-binding domain"/>
    <property type="match status" value="1"/>
</dbReference>
<keyword evidence="3" id="KW-1185">Reference proteome</keyword>
<gene>
    <name evidence="2" type="ORF">GCM10012284_54410</name>
</gene>
<keyword evidence="1" id="KW-1133">Transmembrane helix</keyword>
<dbReference type="Gene3D" id="1.25.40.10">
    <property type="entry name" value="Tetratricopeptide repeat domain"/>
    <property type="match status" value="1"/>
</dbReference>
<evidence type="ECO:0008006" key="4">
    <source>
        <dbReference type="Google" id="ProtNLM"/>
    </source>
</evidence>
<keyword evidence="1" id="KW-0812">Transmembrane</keyword>
<feature type="transmembrane region" description="Helical" evidence="1">
    <location>
        <begin position="55"/>
        <end position="79"/>
    </location>
</feature>
<feature type="transmembrane region" description="Helical" evidence="1">
    <location>
        <begin position="100"/>
        <end position="119"/>
    </location>
</feature>
<keyword evidence="1" id="KW-0472">Membrane</keyword>
<dbReference type="InterPro" id="IPR011990">
    <property type="entry name" value="TPR-like_helical_dom_sf"/>
</dbReference>
<reference evidence="2" key="1">
    <citation type="journal article" date="2014" name="Int. J. Syst. Evol. Microbiol.">
        <title>Complete genome sequence of Corynebacterium casei LMG S-19264T (=DSM 44701T), isolated from a smear-ripened cheese.</title>
        <authorList>
            <consortium name="US DOE Joint Genome Institute (JGI-PGF)"/>
            <person name="Walter F."/>
            <person name="Albersmeier A."/>
            <person name="Kalinowski J."/>
            <person name="Ruckert C."/>
        </authorList>
    </citation>
    <scope>NUCLEOTIDE SEQUENCE</scope>
    <source>
        <strain evidence="2">CGMCC 4.7299</strain>
    </source>
</reference>
<evidence type="ECO:0000256" key="1">
    <source>
        <dbReference type="SAM" id="Phobius"/>
    </source>
</evidence>
<accession>A0A8J3FQW0</accession>
<dbReference type="GO" id="GO:0003677">
    <property type="term" value="F:DNA binding"/>
    <property type="evidence" value="ECO:0007669"/>
    <property type="project" value="InterPro"/>
</dbReference>
<dbReference type="AlphaFoldDB" id="A0A8J3FQW0"/>
<dbReference type="InterPro" id="IPR016032">
    <property type="entry name" value="Sig_transdc_resp-reg_C-effctor"/>
</dbReference>
<sequence length="593" mass="61535">MRWIRRAGTALAAAVMVVLVVAGPPVAALWWVRAHRWRLPSPAQVSAAVQQPPGAAAVAALISMAAIGVWLLLVAVVVLQARAAVRAAMRRLRAPALPSAAQVTAGSMAGVAALALPGVTVAPGEGIVLVPAAAGADLPGPHADAARAGIDLPGGGWVPYRTALAVSVLGAMIWLHRRQHYQPHHPRGGGPRDADLQPLPDTADALIAVAGPPAADHLPGALVPDLPGGLLVLHGPGAPGAARGLLVTALLGAALGRAAPAVTARPADLDVLLGPGGELPAGLPGLRPGAPAAGAGTPACCERPARHPTLVIHQPTGADTTVLLGHDGPHGRRWQVDTHGRVTSHHRDAPLRLCLLDAAAAADLLRLVEQHTTTTMPSRPAGQQRPAGRGQLQLLGGCRLQVDGVVVHPRRSAALQILAYLAVHPAGASTTDLIRAVWPGLDPNTITKRLHTTLSDLRRQLQPALSDPILRHDERYRLNRDQITTDLDHLRDVLAAAAGAVTSRHRRAAARTLTDAYPGELAAGFSWPWLPPPREALRRDVLDAFTGLAAAAPPDEALDHVRAALAADPHNQALHAHARDLLTALGDPHTANR</sequence>
<evidence type="ECO:0000313" key="3">
    <source>
        <dbReference type="Proteomes" id="UP000656042"/>
    </source>
</evidence>
<organism evidence="2 3">
    <name type="scientific">Mangrovihabitans endophyticus</name>
    <dbReference type="NCBI Taxonomy" id="1751298"/>
    <lineage>
        <taxon>Bacteria</taxon>
        <taxon>Bacillati</taxon>
        <taxon>Actinomycetota</taxon>
        <taxon>Actinomycetes</taxon>
        <taxon>Micromonosporales</taxon>
        <taxon>Micromonosporaceae</taxon>
        <taxon>Mangrovihabitans</taxon>
    </lineage>
</organism>
<dbReference type="InterPro" id="IPR051677">
    <property type="entry name" value="AfsR-DnrI-RedD_regulator"/>
</dbReference>
<dbReference type="EMBL" id="BMMX01000039">
    <property type="protein sequence ID" value="GGL12861.1"/>
    <property type="molecule type" value="Genomic_DNA"/>
</dbReference>